<feature type="transmembrane region" description="Helical" evidence="6">
    <location>
        <begin position="124"/>
        <end position="149"/>
    </location>
</feature>
<evidence type="ECO:0000256" key="5">
    <source>
        <dbReference type="ARBA" id="ARBA00023136"/>
    </source>
</evidence>
<dbReference type="InterPro" id="IPR032816">
    <property type="entry name" value="VTT_dom"/>
</dbReference>
<dbReference type="InterPro" id="IPR051311">
    <property type="entry name" value="DedA_domain"/>
</dbReference>
<keyword evidence="3 6" id="KW-0812">Transmembrane</keyword>
<feature type="transmembrane region" description="Helical" evidence="6">
    <location>
        <begin position="155"/>
        <end position="176"/>
    </location>
</feature>
<dbReference type="Pfam" id="PF09335">
    <property type="entry name" value="VTT_dom"/>
    <property type="match status" value="1"/>
</dbReference>
<evidence type="ECO:0000259" key="7">
    <source>
        <dbReference type="Pfam" id="PF09335"/>
    </source>
</evidence>
<evidence type="ECO:0000256" key="3">
    <source>
        <dbReference type="ARBA" id="ARBA00022692"/>
    </source>
</evidence>
<keyword evidence="5 6" id="KW-0472">Membrane</keyword>
<evidence type="ECO:0000256" key="1">
    <source>
        <dbReference type="ARBA" id="ARBA00004651"/>
    </source>
</evidence>
<dbReference type="EMBL" id="MFUX01000040">
    <property type="protein sequence ID" value="OGI93675.1"/>
    <property type="molecule type" value="Genomic_DNA"/>
</dbReference>
<comment type="subcellular location">
    <subcellularLocation>
        <location evidence="1">Cell membrane</location>
        <topology evidence="1">Multi-pass membrane protein</topology>
    </subcellularLocation>
</comment>
<evidence type="ECO:0000256" key="6">
    <source>
        <dbReference type="SAM" id="Phobius"/>
    </source>
</evidence>
<keyword evidence="2" id="KW-1003">Cell membrane</keyword>
<dbReference type="PANTHER" id="PTHR42709">
    <property type="entry name" value="ALKALINE PHOSPHATASE LIKE PROTEIN"/>
    <property type="match status" value="1"/>
</dbReference>
<evidence type="ECO:0000313" key="9">
    <source>
        <dbReference type="Proteomes" id="UP000176629"/>
    </source>
</evidence>
<reference evidence="8 9" key="1">
    <citation type="journal article" date="2016" name="Nat. Commun.">
        <title>Thousands of microbial genomes shed light on interconnected biogeochemical processes in an aquifer system.</title>
        <authorList>
            <person name="Anantharaman K."/>
            <person name="Brown C.T."/>
            <person name="Hug L.A."/>
            <person name="Sharon I."/>
            <person name="Castelle C.J."/>
            <person name="Probst A.J."/>
            <person name="Thomas B.C."/>
            <person name="Singh A."/>
            <person name="Wilkins M.J."/>
            <person name="Karaoz U."/>
            <person name="Brodie E.L."/>
            <person name="Williams K.H."/>
            <person name="Hubbard S.S."/>
            <person name="Banfield J.F."/>
        </authorList>
    </citation>
    <scope>NUCLEOTIDE SEQUENCE [LARGE SCALE GENOMIC DNA]</scope>
</reference>
<accession>A0A1F6XHR9</accession>
<sequence length="186" mass="21103">MIELLLTYKYLIVVPLAIIEGPIISVISGFLTTLGVFNPLLIFVVMVLGDIIGDAIYYYIGYSGKRMFHYFKINEEKVEKAKLYFKNNHKKAIAGSKIMWGIGTAGLIAAGALHVPYKRYFKTCALYSLAQSFIMILLGVFFGQSYVIIGKYLDYYTAGASIIALFVILFIFFQIYRKKENKKINL</sequence>
<feature type="transmembrane region" description="Helical" evidence="6">
    <location>
        <begin position="12"/>
        <end position="33"/>
    </location>
</feature>
<comment type="caution">
    <text evidence="8">The sequence shown here is derived from an EMBL/GenBank/DDBJ whole genome shotgun (WGS) entry which is preliminary data.</text>
</comment>
<feature type="domain" description="VTT" evidence="7">
    <location>
        <begin position="30"/>
        <end position="139"/>
    </location>
</feature>
<dbReference type="Proteomes" id="UP000176629">
    <property type="component" value="Unassembled WGS sequence"/>
</dbReference>
<organism evidence="8 9">
    <name type="scientific">Candidatus Nomurabacteria bacterium RIFCSPLOWO2_01_FULL_40_18</name>
    <dbReference type="NCBI Taxonomy" id="1801773"/>
    <lineage>
        <taxon>Bacteria</taxon>
        <taxon>Candidatus Nomuraibacteriota</taxon>
    </lineage>
</organism>
<dbReference type="STRING" id="1801773.A3A03_00650"/>
<dbReference type="PANTHER" id="PTHR42709:SF6">
    <property type="entry name" value="UNDECAPRENYL PHOSPHATE TRANSPORTER A"/>
    <property type="match status" value="1"/>
</dbReference>
<protein>
    <recommendedName>
        <fullName evidence="7">VTT domain-containing protein</fullName>
    </recommendedName>
</protein>
<feature type="transmembrane region" description="Helical" evidence="6">
    <location>
        <begin position="98"/>
        <end position="117"/>
    </location>
</feature>
<name>A0A1F6XHR9_9BACT</name>
<gene>
    <name evidence="8" type="ORF">A3A03_00650</name>
</gene>
<dbReference type="AlphaFoldDB" id="A0A1F6XHR9"/>
<evidence type="ECO:0000256" key="4">
    <source>
        <dbReference type="ARBA" id="ARBA00022989"/>
    </source>
</evidence>
<feature type="transmembrane region" description="Helical" evidence="6">
    <location>
        <begin position="40"/>
        <end position="60"/>
    </location>
</feature>
<evidence type="ECO:0000256" key="2">
    <source>
        <dbReference type="ARBA" id="ARBA00022475"/>
    </source>
</evidence>
<keyword evidence="4 6" id="KW-1133">Transmembrane helix</keyword>
<proteinExistence type="predicted"/>
<dbReference type="GO" id="GO:0005886">
    <property type="term" value="C:plasma membrane"/>
    <property type="evidence" value="ECO:0007669"/>
    <property type="project" value="UniProtKB-SubCell"/>
</dbReference>
<evidence type="ECO:0000313" key="8">
    <source>
        <dbReference type="EMBL" id="OGI93675.1"/>
    </source>
</evidence>